<proteinExistence type="predicted"/>
<dbReference type="RefSeq" id="WP_157130642.1">
    <property type="nucleotide sequence ID" value="NZ_CP065321.1"/>
</dbReference>
<reference evidence="1 2" key="1">
    <citation type="submission" date="2020-11" db="EMBL/GenBank/DDBJ databases">
        <title>Closed and high quality bacterial genomes of the OMM12 community.</title>
        <authorList>
            <person name="Marbouty M."/>
            <person name="Lamy-Besnier Q."/>
            <person name="Debarbieux L."/>
            <person name="Koszul R."/>
        </authorList>
    </citation>
    <scope>NUCLEOTIDE SEQUENCE [LARGE SCALE GENOMIC DNA]</scope>
    <source>
        <strain evidence="1 2">KB18</strain>
    </source>
</reference>
<dbReference type="Proteomes" id="UP000596035">
    <property type="component" value="Chromosome"/>
</dbReference>
<name>A0AA92QYI7_9FIRM</name>
<evidence type="ECO:0000313" key="1">
    <source>
        <dbReference type="EMBL" id="QQR31519.1"/>
    </source>
</evidence>
<dbReference type="Gene3D" id="3.40.190.10">
    <property type="entry name" value="Periplasmic binding protein-like II"/>
    <property type="match status" value="1"/>
</dbReference>
<dbReference type="AlphaFoldDB" id="A0AA92QYI7"/>
<protein>
    <submittedName>
        <fullName evidence="1">Uncharacterized protein</fullName>
    </submittedName>
</protein>
<accession>A0AA92QYI7</accession>
<evidence type="ECO:0000313" key="2">
    <source>
        <dbReference type="Proteomes" id="UP000596035"/>
    </source>
</evidence>
<dbReference type="SUPFAM" id="SSF53850">
    <property type="entry name" value="Periplasmic binding protein-like II"/>
    <property type="match status" value="1"/>
</dbReference>
<gene>
    <name evidence="1" type="ORF">I5Q82_07600</name>
</gene>
<organism evidence="1 2">
    <name type="scientific">Acutalibacter muris</name>
    <dbReference type="NCBI Taxonomy" id="1796620"/>
    <lineage>
        <taxon>Bacteria</taxon>
        <taxon>Bacillati</taxon>
        <taxon>Bacillota</taxon>
        <taxon>Clostridia</taxon>
        <taxon>Eubacteriales</taxon>
        <taxon>Acutalibacteraceae</taxon>
        <taxon>Acutalibacter</taxon>
    </lineage>
</organism>
<dbReference type="EMBL" id="CP065321">
    <property type="protein sequence ID" value="QQR31519.1"/>
    <property type="molecule type" value="Genomic_DNA"/>
</dbReference>
<sequence>MMEAGRGDEGQMLLPLAYTFDVLLLDRDRFSSSVELPAAWEELAESADKLARSLAGYVTPYNMMGELADYDKGLPAFSEDELFEYMKKAIDHSKKVQSEAIVPVFVNFTDGKFSGPDNTLDLLNGRKFDFFSTYNKDSGITVDITAFAGINRNSAHPDEAFTVLDFQISREVQKGFPIYSAMHSLPTHMDLYSNEYPAHG</sequence>